<reference evidence="3" key="2">
    <citation type="submission" date="2015-01" db="EMBL/GenBank/DDBJ databases">
        <title>Evolutionary Origins and Diversification of the Mycorrhizal Mutualists.</title>
        <authorList>
            <consortium name="DOE Joint Genome Institute"/>
            <consortium name="Mycorrhizal Genomics Consortium"/>
            <person name="Kohler A."/>
            <person name="Kuo A."/>
            <person name="Nagy L.G."/>
            <person name="Floudas D."/>
            <person name="Copeland A."/>
            <person name="Barry K.W."/>
            <person name="Cichocki N."/>
            <person name="Veneault-Fourrey C."/>
            <person name="LaButti K."/>
            <person name="Lindquist E.A."/>
            <person name="Lipzen A."/>
            <person name="Lundell T."/>
            <person name="Morin E."/>
            <person name="Murat C."/>
            <person name="Riley R."/>
            <person name="Ohm R."/>
            <person name="Sun H."/>
            <person name="Tunlid A."/>
            <person name="Henrissat B."/>
            <person name="Grigoriev I.V."/>
            <person name="Hibbett D.S."/>
            <person name="Martin F."/>
        </authorList>
    </citation>
    <scope>NUCLEOTIDE SEQUENCE [LARGE SCALE GENOMIC DNA]</scope>
    <source>
        <strain evidence="3">Zn</strain>
    </source>
</reference>
<proteinExistence type="predicted"/>
<accession>A0A0C3GZ74</accession>
<dbReference type="EMBL" id="KN832886">
    <property type="protein sequence ID" value="KIM95551.1"/>
    <property type="molecule type" value="Genomic_DNA"/>
</dbReference>
<keyword evidence="3" id="KW-1185">Reference proteome</keyword>
<dbReference type="InParanoid" id="A0A0C3GZ74"/>
<protein>
    <recommendedName>
        <fullName evidence="1">Heterokaryon incompatibility domain-containing protein</fullName>
    </recommendedName>
</protein>
<sequence length="640" mass="72680">MAGNAPKCQVCLDLDIEVLRGSRSCHLDELKGAACNSCSICSVVLEGLQKWTGEIELAETLKDKVQKVTFRVQGSHILVAEISYDGSDGDSKSLELEFYNNRGTSSLWSKLRSTIHMPQESKWDLDISSRWIEQQLLQCNENHPDCNTNHDVLPILPTRVLDLGENPGKDSIRLHETNKSFGRYATLSHCWGLVGPLTTTRDTRPQRLQGIALNELPNTFRDALLVTRKLGIRYLWIDSLCILQGDKTDWETESGRMADVYSNAYINLAASSSRDSRGGLFKQGRRRYLEINRQDEGGLNYKVFVRLGLEAGHRSCLHIWIHSLLNPLLDRAWVYQERVLSKRFVQFTNPELIWECDTSITCECGNPLLKHCTFPGLIRPKLNMSDPQSFLGAWSDVLGFYTRLNLTEEEDRLPALSGVAAVFQRKTNQTYYAGMWKAQIPQNLLWSYFNKGDYSISYIAPTWSWASSRGAVHGNASHTGKFYPDPRFKVLFINCDAVGMNPYGRVQPGAYMKVESGRLRHGVLTLWTAHEFKIIWAYPQLHMPLQNFKADHNGESRVGGDEGGKYDYREVNNWVFLVVGFEKSLSDPNELKVVFLVLKPSPSKVSTKSFIRIGLARISVNKDMETTLQQNTQVEEFCIF</sequence>
<feature type="domain" description="Heterokaryon incompatibility" evidence="1">
    <location>
        <begin position="184"/>
        <end position="337"/>
    </location>
</feature>
<organism evidence="2 3">
    <name type="scientific">Oidiodendron maius (strain Zn)</name>
    <dbReference type="NCBI Taxonomy" id="913774"/>
    <lineage>
        <taxon>Eukaryota</taxon>
        <taxon>Fungi</taxon>
        <taxon>Dikarya</taxon>
        <taxon>Ascomycota</taxon>
        <taxon>Pezizomycotina</taxon>
        <taxon>Leotiomycetes</taxon>
        <taxon>Leotiomycetes incertae sedis</taxon>
        <taxon>Myxotrichaceae</taxon>
        <taxon>Oidiodendron</taxon>
    </lineage>
</organism>
<dbReference type="HOGENOM" id="CLU_002639_2_12_1"/>
<evidence type="ECO:0000313" key="2">
    <source>
        <dbReference type="EMBL" id="KIM95551.1"/>
    </source>
</evidence>
<evidence type="ECO:0000259" key="1">
    <source>
        <dbReference type="Pfam" id="PF06985"/>
    </source>
</evidence>
<gene>
    <name evidence="2" type="ORF">OIDMADRAFT_59348</name>
</gene>
<dbReference type="PANTHER" id="PTHR33112">
    <property type="entry name" value="DOMAIN PROTEIN, PUTATIVE-RELATED"/>
    <property type="match status" value="1"/>
</dbReference>
<dbReference type="Pfam" id="PF06985">
    <property type="entry name" value="HET"/>
    <property type="match status" value="1"/>
</dbReference>
<dbReference type="AlphaFoldDB" id="A0A0C3GZ74"/>
<dbReference type="InterPro" id="IPR010730">
    <property type="entry name" value="HET"/>
</dbReference>
<reference evidence="2 3" key="1">
    <citation type="submission" date="2014-04" db="EMBL/GenBank/DDBJ databases">
        <authorList>
            <consortium name="DOE Joint Genome Institute"/>
            <person name="Kuo A."/>
            <person name="Martino E."/>
            <person name="Perotto S."/>
            <person name="Kohler A."/>
            <person name="Nagy L.G."/>
            <person name="Floudas D."/>
            <person name="Copeland A."/>
            <person name="Barry K.W."/>
            <person name="Cichocki N."/>
            <person name="Veneault-Fourrey C."/>
            <person name="LaButti K."/>
            <person name="Lindquist E.A."/>
            <person name="Lipzen A."/>
            <person name="Lundell T."/>
            <person name="Morin E."/>
            <person name="Murat C."/>
            <person name="Sun H."/>
            <person name="Tunlid A."/>
            <person name="Henrissat B."/>
            <person name="Grigoriev I.V."/>
            <person name="Hibbett D.S."/>
            <person name="Martin F."/>
            <person name="Nordberg H.P."/>
            <person name="Cantor M.N."/>
            <person name="Hua S.X."/>
        </authorList>
    </citation>
    <scope>NUCLEOTIDE SEQUENCE [LARGE SCALE GENOMIC DNA]</scope>
    <source>
        <strain evidence="2 3">Zn</strain>
    </source>
</reference>
<dbReference type="STRING" id="913774.A0A0C3GZ74"/>
<name>A0A0C3GZ74_OIDMZ</name>
<evidence type="ECO:0000313" key="3">
    <source>
        <dbReference type="Proteomes" id="UP000054321"/>
    </source>
</evidence>
<dbReference type="Proteomes" id="UP000054321">
    <property type="component" value="Unassembled WGS sequence"/>
</dbReference>
<dbReference type="OrthoDB" id="5125733at2759"/>
<dbReference type="PANTHER" id="PTHR33112:SF9">
    <property type="entry name" value="HETEROKARYON INCOMPATIBILITY DOMAIN-CONTAINING PROTEIN"/>
    <property type="match status" value="1"/>
</dbReference>